<reference evidence="4 5" key="1">
    <citation type="submission" date="2021-05" db="EMBL/GenBank/DDBJ databases">
        <title>Genome Assembly of Synthetic Allotetraploid Brassica napus Reveals Homoeologous Exchanges between Subgenomes.</title>
        <authorList>
            <person name="Davis J.T."/>
        </authorList>
    </citation>
    <scope>NUCLEOTIDE SEQUENCE [LARGE SCALE GENOMIC DNA]</scope>
    <source>
        <strain evidence="5">cv. Da-Ae</strain>
        <tissue evidence="4">Seedling</tissue>
    </source>
</reference>
<dbReference type="InterPro" id="IPR050231">
    <property type="entry name" value="Iron_ascorbate_oxido_reductase"/>
</dbReference>
<dbReference type="Gene3D" id="2.60.120.330">
    <property type="entry name" value="B-lactam Antibiotic, Isopenicillin N Synthase, Chain"/>
    <property type="match status" value="3"/>
</dbReference>
<keyword evidence="5" id="KW-1185">Reference proteome</keyword>
<feature type="domain" description="Fe2OG dioxygenase" evidence="3">
    <location>
        <begin position="751"/>
        <end position="852"/>
    </location>
</feature>
<evidence type="ECO:0000256" key="1">
    <source>
        <dbReference type="ARBA" id="ARBA00022723"/>
    </source>
</evidence>
<evidence type="ECO:0000313" key="4">
    <source>
        <dbReference type="EMBL" id="KAH0920685.1"/>
    </source>
</evidence>
<evidence type="ECO:0000259" key="3">
    <source>
        <dbReference type="PROSITE" id="PS51471"/>
    </source>
</evidence>
<feature type="domain" description="Fe2OG dioxygenase" evidence="3">
    <location>
        <begin position="459"/>
        <end position="564"/>
    </location>
</feature>
<evidence type="ECO:0000256" key="2">
    <source>
        <dbReference type="ARBA" id="ARBA00023004"/>
    </source>
</evidence>
<accession>A0ABQ8CUD1</accession>
<comment type="caution">
    <text evidence="4">The sequence shown here is derived from an EMBL/GenBank/DDBJ whole genome shotgun (WGS) entry which is preliminary data.</text>
</comment>
<protein>
    <recommendedName>
        <fullName evidence="3">Fe2OG dioxygenase domain-containing protein</fullName>
    </recommendedName>
</protein>
<evidence type="ECO:0000313" key="5">
    <source>
        <dbReference type="Proteomes" id="UP000824890"/>
    </source>
</evidence>
<feature type="domain" description="Fe2OG dioxygenase" evidence="3">
    <location>
        <begin position="156"/>
        <end position="259"/>
    </location>
</feature>
<keyword evidence="2" id="KW-0408">Iron</keyword>
<organism evidence="4 5">
    <name type="scientific">Brassica napus</name>
    <name type="common">Rape</name>
    <dbReference type="NCBI Taxonomy" id="3708"/>
    <lineage>
        <taxon>Eukaryota</taxon>
        <taxon>Viridiplantae</taxon>
        <taxon>Streptophyta</taxon>
        <taxon>Embryophyta</taxon>
        <taxon>Tracheophyta</taxon>
        <taxon>Spermatophyta</taxon>
        <taxon>Magnoliopsida</taxon>
        <taxon>eudicotyledons</taxon>
        <taxon>Gunneridae</taxon>
        <taxon>Pentapetalae</taxon>
        <taxon>rosids</taxon>
        <taxon>malvids</taxon>
        <taxon>Brassicales</taxon>
        <taxon>Brassicaceae</taxon>
        <taxon>Brassiceae</taxon>
        <taxon>Brassica</taxon>
    </lineage>
</organism>
<dbReference type="InterPro" id="IPR026992">
    <property type="entry name" value="DIOX_N"/>
</dbReference>
<gene>
    <name evidence="4" type="ORF">HID58_020703</name>
</gene>
<dbReference type="Proteomes" id="UP000824890">
    <property type="component" value="Unassembled WGS sequence"/>
</dbReference>
<dbReference type="InterPro" id="IPR005123">
    <property type="entry name" value="Oxoglu/Fe-dep_dioxygenase_dom"/>
</dbReference>
<proteinExistence type="predicted"/>
<keyword evidence="1" id="KW-0479">Metal-binding</keyword>
<dbReference type="PROSITE" id="PS51471">
    <property type="entry name" value="FE2OG_OXY"/>
    <property type="match status" value="3"/>
</dbReference>
<dbReference type="InterPro" id="IPR027443">
    <property type="entry name" value="IPNS-like_sf"/>
</dbReference>
<dbReference type="EMBL" id="JAGKQM010000006">
    <property type="protein sequence ID" value="KAH0920685.1"/>
    <property type="molecule type" value="Genomic_DNA"/>
</dbReference>
<dbReference type="PANTHER" id="PTHR47990">
    <property type="entry name" value="2-OXOGLUTARATE (2OG) AND FE(II)-DEPENDENT OXYGENASE SUPERFAMILY PROTEIN-RELATED"/>
    <property type="match status" value="1"/>
</dbReference>
<dbReference type="SUPFAM" id="SSF51197">
    <property type="entry name" value="Clavaminate synthase-like"/>
    <property type="match status" value="3"/>
</dbReference>
<dbReference type="InterPro" id="IPR044861">
    <property type="entry name" value="IPNS-like_FE2OG_OXY"/>
</dbReference>
<dbReference type="Pfam" id="PF14226">
    <property type="entry name" value="DIOX_N"/>
    <property type="match status" value="3"/>
</dbReference>
<sequence length="903" mass="102808">MGSSVKSSSKVPVLDLTSRQDLNPNTSTWRSISREACEALEEYGYFVALYDGVTQELDDSIFAAAEELFDLPTDTKRKNVNEKPYHGYVGQMPVIPLHEGLGIDYVTNKEEAQRFTHLIETAHGFSNAVAELDRLVVRMIFENYGVEKHYDSHVGSKTYLLKFLKYLAPPESISMAAFPQHTDKTFLSILHQNGVNGLEVKSKDGGWISLHLPPKSYVVMAGDISMGWSNDRIRSCEHRVTMEGDKTRYTLGLFSFIKGLVSVPEELVDDEHPLMYKPFDNIALINFYATKEGREANLETTPALQLPVIDFTSPNLKPGTVEWDSVRGDVRRALEEYGCFEALFDKVPVELRKAVFDVSEEAFQLPLETKKRVVSKRKYRGYVGQIPSLPLFEVMGVDFAENEDKVNEFTHKLWPQGNGSFSEAVMSFAEKVSELDFMTRRMIMESFGVNENYIEKHLNSTKCLVRMMKYQGVEETEEELGMEAHTDRNMLTILCQNDVKDGLEVRTSDDKQWIKANPSQDSSFIVLGGATLHVLLNGRVLTGVHRVMRMGTNTRFSAGLFSVPKTEDLIYAPEELVDPEHPRLYKPFDFEAYFQFTTEGPGRRDVAALRGEPQWDLTKADVYKALQDYGCFEASFDKVPIELRKSIFKALEELFDLPLQTKLRNVSKKPFHGYVGQYPMVPLYESMGIDDSDVVDKVEAFTEKLWPQGNNSFSATIHSFSKKLSELDITIRRMIMESFGLVKYIDEHLQSTNYLLRVMKYTGPDTEETKLGLNAHTDKNIVTILYQNHVEGLEVQTKDKNWINVKPSEDSFIVMIGDSLHALLNGRLHSPYHRVMMTGTETRYSLGLFSIPKAGHIVSSPDELVDEEHPRLFKPFDHVEFLKFYYTEAGQRSQSALKTYCGM</sequence>
<name>A0ABQ8CUD1_BRANA</name>
<dbReference type="Pfam" id="PF03171">
    <property type="entry name" value="2OG-FeII_Oxy"/>
    <property type="match status" value="3"/>
</dbReference>